<dbReference type="Proteomes" id="UP000326546">
    <property type="component" value="Chromosome"/>
</dbReference>
<dbReference type="RefSeq" id="WP_158059908.1">
    <property type="nucleotide sequence ID" value="NZ_CP044427.1"/>
</dbReference>
<protein>
    <recommendedName>
        <fullName evidence="4">CPBP family intramembrane metalloprotease</fullName>
    </recommendedName>
</protein>
<sequence>MATLVLAGLAAARGHRGAVLAALAAGAWLAAPPASAAPALTCSVAAAEEVIWRGAQAPAWSVALFALLHAPAHPRRWPYHLLTGAVLHGVASSLGVTASALLHAAHNLALERRAAPATRAVGGRTVDSGAAPALDSAVAW</sequence>
<evidence type="ECO:0000256" key="1">
    <source>
        <dbReference type="SAM" id="SignalP"/>
    </source>
</evidence>
<keyword evidence="1" id="KW-0732">Signal</keyword>
<name>A0A5J6V192_9MICO</name>
<evidence type="ECO:0008006" key="4">
    <source>
        <dbReference type="Google" id="ProtNLM"/>
    </source>
</evidence>
<reference evidence="2 3" key="1">
    <citation type="submission" date="2019-09" db="EMBL/GenBank/DDBJ databases">
        <title>Serinicoccus pratensis sp. nov., isolated from meadow soil.</title>
        <authorList>
            <person name="Zhang W."/>
        </authorList>
    </citation>
    <scope>NUCLEOTIDE SEQUENCE [LARGE SCALE GENOMIC DNA]</scope>
    <source>
        <strain evidence="2 3">W204</strain>
    </source>
</reference>
<organism evidence="2 3">
    <name type="scientific">Ornithinimicrobium pratense</name>
    <dbReference type="NCBI Taxonomy" id="2593973"/>
    <lineage>
        <taxon>Bacteria</taxon>
        <taxon>Bacillati</taxon>
        <taxon>Actinomycetota</taxon>
        <taxon>Actinomycetes</taxon>
        <taxon>Micrococcales</taxon>
        <taxon>Ornithinimicrobiaceae</taxon>
        <taxon>Ornithinimicrobium</taxon>
    </lineage>
</organism>
<keyword evidence="3" id="KW-1185">Reference proteome</keyword>
<gene>
    <name evidence="2" type="ORF">FY030_01125</name>
</gene>
<proteinExistence type="predicted"/>
<evidence type="ECO:0000313" key="3">
    <source>
        <dbReference type="Proteomes" id="UP000326546"/>
    </source>
</evidence>
<evidence type="ECO:0000313" key="2">
    <source>
        <dbReference type="EMBL" id="QFG67510.1"/>
    </source>
</evidence>
<accession>A0A5J6V192</accession>
<dbReference type="EMBL" id="CP044427">
    <property type="protein sequence ID" value="QFG67510.1"/>
    <property type="molecule type" value="Genomic_DNA"/>
</dbReference>
<feature type="chain" id="PRO_5023924320" description="CPBP family intramembrane metalloprotease" evidence="1">
    <location>
        <begin position="37"/>
        <end position="140"/>
    </location>
</feature>
<feature type="signal peptide" evidence="1">
    <location>
        <begin position="1"/>
        <end position="36"/>
    </location>
</feature>
<dbReference type="KEGG" id="serw:FY030_01125"/>
<dbReference type="AlphaFoldDB" id="A0A5J6V192"/>